<comment type="caution">
    <text evidence="1">The sequence shown here is derived from an EMBL/GenBank/DDBJ whole genome shotgun (WGS) entry which is preliminary data.</text>
</comment>
<keyword evidence="2" id="KW-1185">Reference proteome</keyword>
<gene>
    <name evidence="1" type="ORF">ICL16_30615</name>
</gene>
<protein>
    <submittedName>
        <fullName evidence="1">Uncharacterized protein</fullName>
    </submittedName>
</protein>
<evidence type="ECO:0000313" key="1">
    <source>
        <dbReference type="EMBL" id="MBD2776294.1"/>
    </source>
</evidence>
<dbReference type="EMBL" id="JACXAE010000091">
    <property type="protein sequence ID" value="MBD2776294.1"/>
    <property type="molecule type" value="Genomic_DNA"/>
</dbReference>
<proteinExistence type="predicted"/>
<sequence>MMDEKWNSASLRIGSKTMSTAQITDIIEVQPTESYEKGTPLSRRNSKSAVRHETLWIKESFPCL</sequence>
<name>A0A8J7C7X3_9CYAN</name>
<accession>A0A8J7C7X3</accession>
<organism evidence="1 2">
    <name type="scientific">Iningainema tapete BLCC-T55</name>
    <dbReference type="NCBI Taxonomy" id="2748662"/>
    <lineage>
        <taxon>Bacteria</taxon>
        <taxon>Bacillati</taxon>
        <taxon>Cyanobacteriota</taxon>
        <taxon>Cyanophyceae</taxon>
        <taxon>Nostocales</taxon>
        <taxon>Scytonemataceae</taxon>
        <taxon>Iningainema tapete</taxon>
    </lineage>
</organism>
<reference evidence="1" key="1">
    <citation type="submission" date="2020-09" db="EMBL/GenBank/DDBJ databases">
        <title>Iningainema tapete sp. nov. (Scytonemataceae, Cyanobacteria) from greenhouses in central Florida (USA) produces two types of nodularin with biosynthetic potential for microcystin-LR and anabaenopeptins.</title>
        <authorList>
            <person name="Berthold D.E."/>
            <person name="Lefler F.W."/>
            <person name="Huang I.-S."/>
            <person name="Abdulla H."/>
            <person name="Zimba P.V."/>
            <person name="Laughinghouse H.D. IV."/>
        </authorList>
    </citation>
    <scope>NUCLEOTIDE SEQUENCE</scope>
    <source>
        <strain evidence="1">BLCCT55</strain>
    </source>
</reference>
<dbReference type="RefSeq" id="WP_190835364.1">
    <property type="nucleotide sequence ID" value="NZ_CAWPPI010000091.1"/>
</dbReference>
<evidence type="ECO:0000313" key="2">
    <source>
        <dbReference type="Proteomes" id="UP000629098"/>
    </source>
</evidence>
<dbReference type="InterPro" id="IPR025459">
    <property type="entry name" value="DUF4279"/>
</dbReference>
<dbReference type="Proteomes" id="UP000629098">
    <property type="component" value="Unassembled WGS sequence"/>
</dbReference>
<dbReference type="AlphaFoldDB" id="A0A8J7C7X3"/>
<dbReference type="Pfam" id="PF14106">
    <property type="entry name" value="DUF4279"/>
    <property type="match status" value="1"/>
</dbReference>